<name>A0ABN2MIQ7_9PSEU</name>
<accession>A0ABN2MIQ7</accession>
<dbReference type="PANTHER" id="PTHR43539">
    <property type="entry name" value="FLAVIN-BINDING MONOOXYGENASE-LIKE PROTEIN (AFU_ORTHOLOGUE AFUA_4G09220)"/>
    <property type="match status" value="1"/>
</dbReference>
<proteinExistence type="predicted"/>
<keyword evidence="3" id="KW-1185">Reference proteome</keyword>
<dbReference type="InterPro" id="IPR036188">
    <property type="entry name" value="FAD/NAD-bd_sf"/>
</dbReference>
<sequence>MARFGRAVAGAPELVDTLLQPGGWWRDLLAFTWDIRSFVGTEAVRAAVEDHTLQTAATAFDLSPRSVVQVVAGDPAQIVAWFDFATAAGSGRGFVRLLPGSEGRTPTSGSSEGADGPWRALGVLTSLQELRGREEAVGSRRPLGTQHREVPGRITWTDRRRAETDFATTDPEVLVVGGGQCGLAVAARLGRLGVSTLVVERNARIGDNWRSRYPSLTLHDPVGMDHLPYLPFPESWPQFTPKDKFAGWLEYYAEAMELNVWTSSTLAQLTRDEADGSWSVTVRRADGSERVLRPRHVVLAGGLNGAPAIPELPGRAEFAGQVVHSSAFGGGAAWQGRRAVVVGAGVSGHDVAQNLYEQGAEVTLVQRSSTYVVRSDTWYSTFLPFYLEGGPSTADADLLAASAPFGISPSLAVEPTRIAAEADRELHEGLRRAGFALDFGPDGQGLMAKHLLGIEGYYIDVGASGLIADGKIAVQQGAGVERFTPDGIVLTDSTALPADLVVLATGYHGVLDSSRDLLGPIADRCLPVYGVAPDGEMSSVWRHSGQDGLWFMVGQLQAARIYSQVLALRIAAIQDGLIDASSGYRGEPAADRVAVQA</sequence>
<evidence type="ECO:0000313" key="2">
    <source>
        <dbReference type="EMBL" id="GAA1828508.1"/>
    </source>
</evidence>
<dbReference type="InterPro" id="IPR050982">
    <property type="entry name" value="Auxin_biosynth/cation_transpt"/>
</dbReference>
<dbReference type="PANTHER" id="PTHR43539:SF68">
    <property type="entry name" value="FLAVIN-BINDING MONOOXYGENASE-LIKE PROTEIN (AFU_ORTHOLOGUE AFUA_4G09220)"/>
    <property type="match status" value="1"/>
</dbReference>
<evidence type="ECO:0000313" key="3">
    <source>
        <dbReference type="Proteomes" id="UP001500449"/>
    </source>
</evidence>
<dbReference type="EMBL" id="BAAAQK010000001">
    <property type="protein sequence ID" value="GAA1828508.1"/>
    <property type="molecule type" value="Genomic_DNA"/>
</dbReference>
<dbReference type="Pfam" id="PF13738">
    <property type="entry name" value="Pyr_redox_3"/>
    <property type="match status" value="1"/>
</dbReference>
<dbReference type="PRINTS" id="PR00411">
    <property type="entry name" value="PNDRDTASEI"/>
</dbReference>
<reference evidence="2 3" key="1">
    <citation type="journal article" date="2019" name="Int. J. Syst. Evol. Microbiol.">
        <title>The Global Catalogue of Microorganisms (GCM) 10K type strain sequencing project: providing services to taxonomists for standard genome sequencing and annotation.</title>
        <authorList>
            <consortium name="The Broad Institute Genomics Platform"/>
            <consortium name="The Broad Institute Genome Sequencing Center for Infectious Disease"/>
            <person name="Wu L."/>
            <person name="Ma J."/>
        </authorList>
    </citation>
    <scope>NUCLEOTIDE SEQUENCE [LARGE SCALE GENOMIC DNA]</scope>
    <source>
        <strain evidence="2 3">JCM 16009</strain>
    </source>
</reference>
<gene>
    <name evidence="2" type="ORF">GCM10009836_02820</name>
</gene>
<organism evidence="2 3">
    <name type="scientific">Pseudonocardia ailaonensis</name>
    <dbReference type="NCBI Taxonomy" id="367279"/>
    <lineage>
        <taxon>Bacteria</taxon>
        <taxon>Bacillati</taxon>
        <taxon>Actinomycetota</taxon>
        <taxon>Actinomycetes</taxon>
        <taxon>Pseudonocardiales</taxon>
        <taxon>Pseudonocardiaceae</taxon>
        <taxon>Pseudonocardia</taxon>
    </lineage>
</organism>
<comment type="caution">
    <text evidence="2">The sequence shown here is derived from an EMBL/GenBank/DDBJ whole genome shotgun (WGS) entry which is preliminary data.</text>
</comment>
<dbReference type="PRINTS" id="PR00368">
    <property type="entry name" value="FADPNR"/>
</dbReference>
<protein>
    <submittedName>
        <fullName evidence="2">NAD(P)/FAD-dependent oxidoreductase</fullName>
    </submittedName>
</protein>
<keyword evidence="1" id="KW-0560">Oxidoreductase</keyword>
<dbReference type="Proteomes" id="UP001500449">
    <property type="component" value="Unassembled WGS sequence"/>
</dbReference>
<dbReference type="SUPFAM" id="SSF51905">
    <property type="entry name" value="FAD/NAD(P)-binding domain"/>
    <property type="match status" value="2"/>
</dbReference>
<dbReference type="Gene3D" id="3.50.50.60">
    <property type="entry name" value="FAD/NAD(P)-binding domain"/>
    <property type="match status" value="1"/>
</dbReference>
<evidence type="ECO:0000256" key="1">
    <source>
        <dbReference type="ARBA" id="ARBA00023002"/>
    </source>
</evidence>